<dbReference type="SMART" id="SM00240">
    <property type="entry name" value="FHA"/>
    <property type="match status" value="1"/>
</dbReference>
<dbReference type="InterPro" id="IPR000253">
    <property type="entry name" value="FHA_dom"/>
</dbReference>
<dbReference type="SUPFAM" id="SSF49879">
    <property type="entry name" value="SMAD/FHA domain"/>
    <property type="match status" value="1"/>
</dbReference>
<reference evidence="2" key="1">
    <citation type="submission" date="2020-08" db="EMBL/GenBank/DDBJ databases">
        <title>Novel species isolated from subtropical streams in China.</title>
        <authorList>
            <person name="Lu H."/>
        </authorList>
    </citation>
    <scope>NUCLEOTIDE SEQUENCE</scope>
    <source>
        <strain evidence="2">LX22W</strain>
    </source>
</reference>
<evidence type="ECO:0000313" key="3">
    <source>
        <dbReference type="Proteomes" id="UP000627446"/>
    </source>
</evidence>
<comment type="caution">
    <text evidence="2">The sequence shown here is derived from an EMBL/GenBank/DDBJ whole genome shotgun (WGS) entry which is preliminary data.</text>
</comment>
<dbReference type="RefSeq" id="WP_186914684.1">
    <property type="nucleotide sequence ID" value="NZ_JACOFZ010000001.1"/>
</dbReference>
<dbReference type="CDD" id="cd00060">
    <property type="entry name" value="FHA"/>
    <property type="match status" value="1"/>
</dbReference>
<name>A0A923HKQ8_9BURK</name>
<dbReference type="InterPro" id="IPR008984">
    <property type="entry name" value="SMAD_FHA_dom_sf"/>
</dbReference>
<dbReference type="PROSITE" id="PS50006">
    <property type="entry name" value="FHA_DOMAIN"/>
    <property type="match status" value="1"/>
</dbReference>
<evidence type="ECO:0000259" key="1">
    <source>
        <dbReference type="PROSITE" id="PS50006"/>
    </source>
</evidence>
<protein>
    <submittedName>
        <fullName evidence="2">FHA domain-containing protein</fullName>
    </submittedName>
</protein>
<accession>A0A923HKQ8</accession>
<organism evidence="2 3">
    <name type="scientific">Undibacterium nitidum</name>
    <dbReference type="NCBI Taxonomy" id="2762298"/>
    <lineage>
        <taxon>Bacteria</taxon>
        <taxon>Pseudomonadati</taxon>
        <taxon>Pseudomonadota</taxon>
        <taxon>Betaproteobacteria</taxon>
        <taxon>Burkholderiales</taxon>
        <taxon>Oxalobacteraceae</taxon>
        <taxon>Undibacterium</taxon>
    </lineage>
</organism>
<dbReference type="PANTHER" id="PTHR23308">
    <property type="entry name" value="NUCLEAR INHIBITOR OF PROTEIN PHOSPHATASE-1"/>
    <property type="match status" value="1"/>
</dbReference>
<dbReference type="EMBL" id="JACOFZ010000001">
    <property type="protein sequence ID" value="MBC3880842.1"/>
    <property type="molecule type" value="Genomic_DNA"/>
</dbReference>
<feature type="domain" description="FHA" evidence="1">
    <location>
        <begin position="23"/>
        <end position="72"/>
    </location>
</feature>
<evidence type="ECO:0000313" key="2">
    <source>
        <dbReference type="EMBL" id="MBC3880842.1"/>
    </source>
</evidence>
<keyword evidence="3" id="KW-1185">Reference proteome</keyword>
<dbReference type="AlphaFoldDB" id="A0A923HKQ8"/>
<dbReference type="Pfam" id="PF00498">
    <property type="entry name" value="FHA"/>
    <property type="match status" value="1"/>
</dbReference>
<dbReference type="InterPro" id="IPR050923">
    <property type="entry name" value="Cell_Proc_Reg/RNA_Proc"/>
</dbReference>
<dbReference type="Proteomes" id="UP000627446">
    <property type="component" value="Unassembled WGS sequence"/>
</dbReference>
<gene>
    <name evidence="2" type="ORF">H8K36_05600</name>
</gene>
<sequence length="196" mass="21471">MTKLVVNFNGQVQREVRIDKARIHIGRRPSNDLVLDHLAVSGRHAAIDTTSEGSFILDLGSTNGTSVNGQPIKKHLLQNDDVIELGKYRLQFKVEADNFVPSPDDLQKVGKIKVLTGNNAGKEMTLSKPNVTLGSPGILVVSIKRDDTNRFMISFVEGKVFPKINDESMDARPRILSDGDVIDLSGTKMEFSLASA</sequence>
<proteinExistence type="predicted"/>
<dbReference type="Gene3D" id="2.60.200.20">
    <property type="match status" value="1"/>
</dbReference>